<dbReference type="NCBIfam" id="TIGR00135">
    <property type="entry name" value="gatC"/>
    <property type="match status" value="1"/>
</dbReference>
<comment type="catalytic activity">
    <reaction evidence="1">
        <text>L-glutamyl-tRNA(Gln) + L-glutamine + ATP + H2O = L-glutaminyl-tRNA(Gln) + L-glutamate + ADP + phosphate + H(+)</text>
        <dbReference type="Rhea" id="RHEA:17521"/>
        <dbReference type="Rhea" id="RHEA-COMP:9681"/>
        <dbReference type="Rhea" id="RHEA-COMP:9684"/>
        <dbReference type="ChEBI" id="CHEBI:15377"/>
        <dbReference type="ChEBI" id="CHEBI:15378"/>
        <dbReference type="ChEBI" id="CHEBI:29985"/>
        <dbReference type="ChEBI" id="CHEBI:30616"/>
        <dbReference type="ChEBI" id="CHEBI:43474"/>
        <dbReference type="ChEBI" id="CHEBI:58359"/>
        <dbReference type="ChEBI" id="CHEBI:78520"/>
        <dbReference type="ChEBI" id="CHEBI:78521"/>
        <dbReference type="ChEBI" id="CHEBI:456216"/>
    </reaction>
</comment>
<keyword evidence="1" id="KW-0547">Nucleotide-binding</keyword>
<dbReference type="HAMAP" id="MF_00122">
    <property type="entry name" value="GatC"/>
    <property type="match status" value="1"/>
</dbReference>
<evidence type="ECO:0000256" key="1">
    <source>
        <dbReference type="HAMAP-Rule" id="MF_00122"/>
    </source>
</evidence>
<organism evidence="2 3">
    <name type="scientific">Tepidiforma thermophila (strain KCTC 52669 / CGMCC 1.13589 / G233)</name>
    <dbReference type="NCBI Taxonomy" id="2761530"/>
    <lineage>
        <taxon>Bacteria</taxon>
        <taxon>Bacillati</taxon>
        <taxon>Chloroflexota</taxon>
        <taxon>Tepidiformia</taxon>
        <taxon>Tepidiformales</taxon>
        <taxon>Tepidiformaceae</taxon>
        <taxon>Tepidiforma</taxon>
    </lineage>
</organism>
<keyword evidence="1" id="KW-0648">Protein biosynthesis</keyword>
<keyword evidence="2" id="KW-0808">Transferase</keyword>
<accession>A0A2A9HE82</accession>
<comment type="catalytic activity">
    <reaction evidence="1">
        <text>L-aspartyl-tRNA(Asn) + L-glutamine + ATP + H2O = L-asparaginyl-tRNA(Asn) + L-glutamate + ADP + phosphate + 2 H(+)</text>
        <dbReference type="Rhea" id="RHEA:14513"/>
        <dbReference type="Rhea" id="RHEA-COMP:9674"/>
        <dbReference type="Rhea" id="RHEA-COMP:9677"/>
        <dbReference type="ChEBI" id="CHEBI:15377"/>
        <dbReference type="ChEBI" id="CHEBI:15378"/>
        <dbReference type="ChEBI" id="CHEBI:29985"/>
        <dbReference type="ChEBI" id="CHEBI:30616"/>
        <dbReference type="ChEBI" id="CHEBI:43474"/>
        <dbReference type="ChEBI" id="CHEBI:58359"/>
        <dbReference type="ChEBI" id="CHEBI:78515"/>
        <dbReference type="ChEBI" id="CHEBI:78516"/>
        <dbReference type="ChEBI" id="CHEBI:456216"/>
    </reaction>
</comment>
<dbReference type="SUPFAM" id="SSF141000">
    <property type="entry name" value="Glu-tRNAGln amidotransferase C subunit"/>
    <property type="match status" value="1"/>
</dbReference>
<protein>
    <recommendedName>
        <fullName evidence="1">Aspartyl/glutamyl-tRNA(Asn/Gln) amidotransferase subunit C</fullName>
        <shortName evidence="1">Asp/Glu-ADT subunit C</shortName>
        <ecNumber evidence="1">6.3.5.-</ecNumber>
    </recommendedName>
</protein>
<evidence type="ECO:0000313" key="2">
    <source>
        <dbReference type="EMBL" id="PFG74327.1"/>
    </source>
</evidence>
<dbReference type="Pfam" id="PF02686">
    <property type="entry name" value="GatC"/>
    <property type="match status" value="1"/>
</dbReference>
<keyword evidence="3" id="KW-1185">Reference proteome</keyword>
<dbReference type="EMBL" id="PDJQ01000001">
    <property type="protein sequence ID" value="PFG74327.1"/>
    <property type="molecule type" value="Genomic_DNA"/>
</dbReference>
<dbReference type="InterPro" id="IPR003837">
    <property type="entry name" value="GatC"/>
</dbReference>
<dbReference type="GO" id="GO:0050567">
    <property type="term" value="F:glutaminyl-tRNA synthase (glutamine-hydrolyzing) activity"/>
    <property type="evidence" value="ECO:0007669"/>
    <property type="project" value="UniProtKB-UniRule"/>
</dbReference>
<dbReference type="GO" id="GO:0005524">
    <property type="term" value="F:ATP binding"/>
    <property type="evidence" value="ECO:0007669"/>
    <property type="project" value="UniProtKB-KW"/>
</dbReference>
<dbReference type="PANTHER" id="PTHR15004">
    <property type="entry name" value="GLUTAMYL-TRNA(GLN) AMIDOTRANSFERASE SUBUNIT C, MITOCHONDRIAL"/>
    <property type="match status" value="1"/>
</dbReference>
<name>A0A2A9HE82_TEPT2</name>
<sequence>MPCIAPEGNRRPGLTTRARVRTASPILDGMALTRDDVLHIARLARIALSDDEVERFRAQLSGILDHFAALAAVDTDGVEPTAHPLPLANVMREDVIEPSLPRDDVLANAPLTEDGYIRVRAVLE</sequence>
<keyword evidence="1" id="KW-0067">ATP-binding</keyword>
<proteinExistence type="inferred from homology"/>
<reference evidence="2 3" key="1">
    <citation type="submission" date="2017-09" db="EMBL/GenBank/DDBJ databases">
        <title>Sequencing the genomes of two abundant thermophiles in Great Basin hot springs: Thermocrinis jamiesonii and novel Chloroflexi Thermoflexus hugenholtzii.</title>
        <authorList>
            <person name="Hedlund B."/>
        </authorList>
    </citation>
    <scope>NUCLEOTIDE SEQUENCE [LARGE SCALE GENOMIC DNA]</scope>
    <source>
        <strain evidence="2 3">G233</strain>
    </source>
</reference>
<dbReference type="GO" id="GO:0006412">
    <property type="term" value="P:translation"/>
    <property type="evidence" value="ECO:0007669"/>
    <property type="project" value="UniProtKB-UniRule"/>
</dbReference>
<comment type="subunit">
    <text evidence="1">Heterotrimer of A, B and C subunits.</text>
</comment>
<dbReference type="GO" id="GO:0070681">
    <property type="term" value="P:glutaminyl-tRNAGln biosynthesis via transamidation"/>
    <property type="evidence" value="ECO:0007669"/>
    <property type="project" value="TreeGrafter"/>
</dbReference>
<dbReference type="GO" id="GO:0016740">
    <property type="term" value="F:transferase activity"/>
    <property type="evidence" value="ECO:0007669"/>
    <property type="project" value="UniProtKB-KW"/>
</dbReference>
<gene>
    <name evidence="1" type="primary">gatC</name>
    <name evidence="2" type="ORF">A9A59_1546</name>
</gene>
<dbReference type="AlphaFoldDB" id="A0A2A9HE82"/>
<dbReference type="Gene3D" id="1.10.20.60">
    <property type="entry name" value="Glu-tRNAGln amidotransferase C subunit, N-terminal domain"/>
    <property type="match status" value="1"/>
</dbReference>
<comment type="similarity">
    <text evidence="1">Belongs to the GatC family.</text>
</comment>
<dbReference type="EC" id="6.3.5.-" evidence="1"/>
<comment type="caution">
    <text evidence="2">The sequence shown here is derived from an EMBL/GenBank/DDBJ whole genome shotgun (WGS) entry which is preliminary data.</text>
</comment>
<comment type="function">
    <text evidence="1">Allows the formation of correctly charged Asn-tRNA(Asn) or Gln-tRNA(Gln) through the transamidation of misacylated Asp-tRNA(Asn) or Glu-tRNA(Gln) in organisms which lack either or both of asparaginyl-tRNA or glutaminyl-tRNA synthetases. The reaction takes place in the presence of glutamine and ATP through an activated phospho-Asp-tRNA(Asn) or phospho-Glu-tRNA(Gln).</text>
</comment>
<keyword evidence="1" id="KW-0436">Ligase</keyword>
<evidence type="ECO:0000313" key="3">
    <source>
        <dbReference type="Proteomes" id="UP000223071"/>
    </source>
</evidence>
<dbReference type="GO" id="GO:0006450">
    <property type="term" value="P:regulation of translational fidelity"/>
    <property type="evidence" value="ECO:0007669"/>
    <property type="project" value="InterPro"/>
</dbReference>
<dbReference type="Proteomes" id="UP000223071">
    <property type="component" value="Unassembled WGS sequence"/>
</dbReference>
<dbReference type="GO" id="GO:0050566">
    <property type="term" value="F:asparaginyl-tRNA synthase (glutamine-hydrolyzing) activity"/>
    <property type="evidence" value="ECO:0007669"/>
    <property type="project" value="RHEA"/>
</dbReference>
<dbReference type="InterPro" id="IPR036113">
    <property type="entry name" value="Asp/Glu-ADT_sf_sub_c"/>
</dbReference>
<dbReference type="PANTHER" id="PTHR15004:SF0">
    <property type="entry name" value="GLUTAMYL-TRNA(GLN) AMIDOTRANSFERASE SUBUNIT C, MITOCHONDRIAL"/>
    <property type="match status" value="1"/>
</dbReference>